<evidence type="ECO:0000256" key="2">
    <source>
        <dbReference type="SAM" id="MobiDB-lite"/>
    </source>
</evidence>
<evidence type="ECO:0000256" key="1">
    <source>
        <dbReference type="SAM" id="Coils"/>
    </source>
</evidence>
<sequence>MHKLTRSRKYKKSVSKKNKTRKTKTRKTKTRRTKKTRAANRRKLRGGMNHLGEVFLELVKNKKIYKEEGMKHDAQSKQYEEAGWKIEDLTEELKTAINDPVKFDKVMALLDEYEYTRGEYENELKENNARENKDNQGEYWAQNEYAKLIVELRDDYGIDIDY</sequence>
<proteinExistence type="predicted"/>
<keyword evidence="1" id="KW-0175">Coiled coil</keyword>
<feature type="region of interest" description="Disordered" evidence="2">
    <location>
        <begin position="1"/>
        <end position="40"/>
    </location>
</feature>
<dbReference type="AlphaFoldDB" id="A0A6C0HRZ1"/>
<evidence type="ECO:0000313" key="3">
    <source>
        <dbReference type="EMBL" id="QHT82906.1"/>
    </source>
</evidence>
<name>A0A6C0HRZ1_9ZZZZ</name>
<organism evidence="3">
    <name type="scientific">viral metagenome</name>
    <dbReference type="NCBI Taxonomy" id="1070528"/>
    <lineage>
        <taxon>unclassified sequences</taxon>
        <taxon>metagenomes</taxon>
        <taxon>organismal metagenomes</taxon>
    </lineage>
</organism>
<accession>A0A6C0HRZ1</accession>
<protein>
    <submittedName>
        <fullName evidence="3">Uncharacterized protein</fullName>
    </submittedName>
</protein>
<reference evidence="3" key="1">
    <citation type="journal article" date="2020" name="Nature">
        <title>Giant virus diversity and host interactions through global metagenomics.</title>
        <authorList>
            <person name="Schulz F."/>
            <person name="Roux S."/>
            <person name="Paez-Espino D."/>
            <person name="Jungbluth S."/>
            <person name="Walsh D.A."/>
            <person name="Denef V.J."/>
            <person name="McMahon K.D."/>
            <person name="Konstantinidis K.T."/>
            <person name="Eloe-Fadrosh E.A."/>
            <person name="Kyrpides N.C."/>
            <person name="Woyke T."/>
        </authorList>
    </citation>
    <scope>NUCLEOTIDE SEQUENCE</scope>
    <source>
        <strain evidence="3">GVMAG-M-3300023184-165</strain>
    </source>
</reference>
<feature type="coiled-coil region" evidence="1">
    <location>
        <begin position="79"/>
        <end position="130"/>
    </location>
</feature>
<dbReference type="EMBL" id="MN740004">
    <property type="protein sequence ID" value="QHT82906.1"/>
    <property type="molecule type" value="Genomic_DNA"/>
</dbReference>